<keyword evidence="2 6" id="KW-0812">Transmembrane</keyword>
<dbReference type="RefSeq" id="WP_130434833.1">
    <property type="nucleotide sequence ID" value="NZ_SGXF01000002.1"/>
</dbReference>
<dbReference type="PANTHER" id="PTHR10806">
    <property type="entry name" value="SIGNAL PEPTIDASE COMPLEX CATALYTIC SUBUNIT SEC11"/>
    <property type="match status" value="1"/>
</dbReference>
<evidence type="ECO:0000256" key="2">
    <source>
        <dbReference type="ARBA" id="ARBA00022692"/>
    </source>
</evidence>
<protein>
    <recommendedName>
        <fullName evidence="5">Signal peptidase I</fullName>
        <ecNumber evidence="5">3.4.21.89</ecNumber>
    </recommendedName>
</protein>
<dbReference type="SUPFAM" id="SSF51306">
    <property type="entry name" value="LexA/Signal peptidase"/>
    <property type="match status" value="1"/>
</dbReference>
<reference evidence="7 8" key="1">
    <citation type="submission" date="2019-02" db="EMBL/GenBank/DDBJ databases">
        <title>Genomic Encyclopedia of Type Strains, Phase IV (KMG-IV): sequencing the most valuable type-strain genomes for metagenomic binning, comparative biology and taxonomic classification.</title>
        <authorList>
            <person name="Goeker M."/>
        </authorList>
    </citation>
    <scope>NUCLEOTIDE SEQUENCE [LARGE SCALE GENOMIC DNA]</scope>
    <source>
        <strain evidence="7 8">DSM 29486</strain>
    </source>
</reference>
<dbReference type="GO" id="GO:0009003">
    <property type="term" value="F:signal peptidase activity"/>
    <property type="evidence" value="ECO:0007669"/>
    <property type="project" value="UniProtKB-EC"/>
</dbReference>
<dbReference type="GO" id="GO:0016020">
    <property type="term" value="C:membrane"/>
    <property type="evidence" value="ECO:0007669"/>
    <property type="project" value="UniProtKB-SubCell"/>
</dbReference>
<evidence type="ECO:0000256" key="4">
    <source>
        <dbReference type="ARBA" id="ARBA00023136"/>
    </source>
</evidence>
<dbReference type="CDD" id="cd06530">
    <property type="entry name" value="S26_SPase_I"/>
    <property type="match status" value="1"/>
</dbReference>
<dbReference type="EC" id="3.4.21.89" evidence="5"/>
<dbReference type="InterPro" id="IPR001733">
    <property type="entry name" value="Peptidase_S26B"/>
</dbReference>
<dbReference type="AlphaFoldDB" id="A0A4Q7PMQ1"/>
<accession>A0A4Q7PMQ1</accession>
<name>A0A4Q7PMQ1_9FIRM</name>
<organism evidence="7 8">
    <name type="scientific">Cuneatibacter caecimuris</name>
    <dbReference type="NCBI Taxonomy" id="1796618"/>
    <lineage>
        <taxon>Bacteria</taxon>
        <taxon>Bacillati</taxon>
        <taxon>Bacillota</taxon>
        <taxon>Clostridia</taxon>
        <taxon>Lachnospirales</taxon>
        <taxon>Lachnospiraceae</taxon>
        <taxon>Cuneatibacter</taxon>
    </lineage>
</organism>
<evidence type="ECO:0000256" key="3">
    <source>
        <dbReference type="ARBA" id="ARBA00022989"/>
    </source>
</evidence>
<proteinExistence type="predicted"/>
<dbReference type="GO" id="GO:0006465">
    <property type="term" value="P:signal peptide processing"/>
    <property type="evidence" value="ECO:0007669"/>
    <property type="project" value="UniProtKB-UniRule"/>
</dbReference>
<dbReference type="InterPro" id="IPR036286">
    <property type="entry name" value="LexA/Signal_pep-like_sf"/>
</dbReference>
<feature type="transmembrane region" description="Helical" evidence="6">
    <location>
        <begin position="144"/>
        <end position="162"/>
    </location>
</feature>
<keyword evidence="4 6" id="KW-0472">Membrane</keyword>
<dbReference type="GO" id="GO:0004252">
    <property type="term" value="F:serine-type endopeptidase activity"/>
    <property type="evidence" value="ECO:0007669"/>
    <property type="project" value="UniProtKB-UniRule"/>
</dbReference>
<dbReference type="PANTHER" id="PTHR10806:SF6">
    <property type="entry name" value="SIGNAL PEPTIDASE COMPLEX CATALYTIC SUBUNIT SEC11"/>
    <property type="match status" value="1"/>
</dbReference>
<evidence type="ECO:0000256" key="5">
    <source>
        <dbReference type="NCBIfam" id="TIGR02228"/>
    </source>
</evidence>
<gene>
    <name evidence="7" type="ORF">EV209_1622</name>
</gene>
<dbReference type="EMBL" id="SGXF01000002">
    <property type="protein sequence ID" value="RZT01180.1"/>
    <property type="molecule type" value="Genomic_DNA"/>
</dbReference>
<evidence type="ECO:0000313" key="8">
    <source>
        <dbReference type="Proteomes" id="UP000292927"/>
    </source>
</evidence>
<dbReference type="NCBIfam" id="TIGR02228">
    <property type="entry name" value="sigpep_I_arch"/>
    <property type="match status" value="1"/>
</dbReference>
<dbReference type="InterPro" id="IPR019533">
    <property type="entry name" value="Peptidase_S26"/>
</dbReference>
<evidence type="ECO:0000256" key="6">
    <source>
        <dbReference type="SAM" id="Phobius"/>
    </source>
</evidence>
<comment type="subcellular location">
    <subcellularLocation>
        <location evidence="1">Membrane</location>
    </subcellularLocation>
</comment>
<keyword evidence="8" id="KW-1185">Reference proteome</keyword>
<evidence type="ECO:0000256" key="1">
    <source>
        <dbReference type="ARBA" id="ARBA00004370"/>
    </source>
</evidence>
<comment type="caution">
    <text evidence="7">The sequence shown here is derived from an EMBL/GenBank/DDBJ whole genome shotgun (WGS) entry which is preliminary data.</text>
</comment>
<dbReference type="Proteomes" id="UP000292927">
    <property type="component" value="Unassembled WGS sequence"/>
</dbReference>
<sequence>MMKRGKTKPSNRICLLIRIISNGIILCTALISLGVLIGSALGYRAYVVLSSSMFPAYPTGCVVITQPVSFEDLSIGDTITFRSGPENSSIVTHRVASLNNIGVETKGDNNEYPDTGIVKAKDILGRVWFGIPNLGYLIQYIKEHPYLVILITCCILALYILLRTVNSWAASY</sequence>
<evidence type="ECO:0000313" key="7">
    <source>
        <dbReference type="EMBL" id="RZT01180.1"/>
    </source>
</evidence>
<dbReference type="OrthoDB" id="385000at2"/>
<keyword evidence="3 6" id="KW-1133">Transmembrane helix</keyword>
<feature type="transmembrane region" description="Helical" evidence="6">
    <location>
        <begin position="20"/>
        <end position="43"/>
    </location>
</feature>